<feature type="transmembrane region" description="Helical" evidence="1">
    <location>
        <begin position="166"/>
        <end position="189"/>
    </location>
</feature>
<sequence length="566" mass="63217">MLQHLRQGRIAVPIVLGIVFGLCDAIVNTDGRLYLNHVSVWLRMAMFVLLFVVAFIGVDLFRERVRAGTLVAGRPESAADPAICKLLDYSWTPRALLKLWGVILVCWLPYMVMLFPGVYWADDSGQLLEHYGANVFTDHHPFLVTMLYGGMADIGQSLFGNPIMGLYILVLLQQLFMPLMLALTVMYCARLGANKVICTLELMLYALFPAFPILFSSLVKDTLSALFFTPFCLLFVEVIRRRKSVVPPMLYVGLFATGLLSCLTKKPCVYIIVPSLIFLCALGLAKRTKIVVAALGVLIAAIMLVFIPKVALPAVHAQPGGKQEAIPYAIQMVAHDVKYGGGDMSATDRQLVSDFLSVDYDKIPEVYTFYSADPVKLRSLKNPDLMGDFLKLWVRKSAEHPVGNLEAYLGLVQGWFDFRSYDGTPAYMVVLTDSEWFNKQILDFVPQWPVKSKAGSTVRDVYDAAQSVPVLNLLFTKALWASIIPFFLLYEVLRPGKGKFQRLVAMMPLNMSFACLLMVPISAMGGEPTRYILQLMCVIPLFLVSVLREAGFRQEGNEDDEQRRSA</sequence>
<feature type="transmembrane region" description="Helical" evidence="1">
    <location>
        <begin position="290"/>
        <end position="307"/>
    </location>
</feature>
<evidence type="ECO:0008006" key="4">
    <source>
        <dbReference type="Google" id="ProtNLM"/>
    </source>
</evidence>
<gene>
    <name evidence="2" type="ORF">Uis4E_1174</name>
</gene>
<dbReference type="AlphaFoldDB" id="A0A2N5J3J8"/>
<feature type="transmembrane region" description="Helical" evidence="1">
    <location>
        <begin position="474"/>
        <end position="493"/>
    </location>
</feature>
<name>A0A2N5J3J8_9BIFI</name>
<dbReference type="Proteomes" id="UP000235034">
    <property type="component" value="Unassembled WGS sequence"/>
</dbReference>
<feature type="transmembrane region" description="Helical" evidence="1">
    <location>
        <begin position="246"/>
        <end position="263"/>
    </location>
</feature>
<keyword evidence="1" id="KW-0812">Transmembrane</keyword>
<feature type="transmembrane region" description="Helical" evidence="1">
    <location>
        <begin position="531"/>
        <end position="547"/>
    </location>
</feature>
<dbReference type="InterPro" id="IPR046062">
    <property type="entry name" value="DUF6020"/>
</dbReference>
<feature type="transmembrane region" description="Helical" evidence="1">
    <location>
        <begin position="99"/>
        <end position="121"/>
    </location>
</feature>
<organism evidence="2 3">
    <name type="scientific">Bifidobacterium parmae</name>
    <dbReference type="NCBI Taxonomy" id="361854"/>
    <lineage>
        <taxon>Bacteria</taxon>
        <taxon>Bacillati</taxon>
        <taxon>Actinomycetota</taxon>
        <taxon>Actinomycetes</taxon>
        <taxon>Bifidobacteriales</taxon>
        <taxon>Bifidobacteriaceae</taxon>
        <taxon>Bifidobacterium</taxon>
    </lineage>
</organism>
<feature type="transmembrane region" description="Helical" evidence="1">
    <location>
        <begin position="269"/>
        <end position="285"/>
    </location>
</feature>
<dbReference type="Pfam" id="PF19484">
    <property type="entry name" value="DUF6020"/>
    <property type="match status" value="1"/>
</dbReference>
<dbReference type="EMBL" id="NMWT01000013">
    <property type="protein sequence ID" value="PLS28810.1"/>
    <property type="molecule type" value="Genomic_DNA"/>
</dbReference>
<dbReference type="RefSeq" id="WP_101622304.1">
    <property type="nucleotide sequence ID" value="NZ_NMWT01000013.1"/>
</dbReference>
<evidence type="ECO:0000256" key="1">
    <source>
        <dbReference type="SAM" id="Phobius"/>
    </source>
</evidence>
<keyword evidence="1" id="KW-1133">Transmembrane helix</keyword>
<accession>A0A2N5J3J8</accession>
<reference evidence="2 3" key="1">
    <citation type="submission" date="2017-07" db="EMBL/GenBank/DDBJ databases">
        <title>Bifidobacterium novel species.</title>
        <authorList>
            <person name="Lugli G.A."/>
            <person name="Milani C."/>
            <person name="Duranti S."/>
            <person name="Mangifesta M."/>
        </authorList>
    </citation>
    <scope>NUCLEOTIDE SEQUENCE [LARGE SCALE GENOMIC DNA]</scope>
    <source>
        <strain evidence="2 3">77</strain>
    </source>
</reference>
<proteinExistence type="predicted"/>
<feature type="transmembrane region" description="Helical" evidence="1">
    <location>
        <begin position="41"/>
        <end position="61"/>
    </location>
</feature>
<feature type="transmembrane region" description="Helical" evidence="1">
    <location>
        <begin position="196"/>
        <end position="216"/>
    </location>
</feature>
<feature type="transmembrane region" description="Helical" evidence="1">
    <location>
        <begin position="222"/>
        <end position="239"/>
    </location>
</feature>
<evidence type="ECO:0000313" key="3">
    <source>
        <dbReference type="Proteomes" id="UP000235034"/>
    </source>
</evidence>
<keyword evidence="3" id="KW-1185">Reference proteome</keyword>
<keyword evidence="1" id="KW-0472">Membrane</keyword>
<protein>
    <recommendedName>
        <fullName evidence="4">Glycosyltransferase RgtA/B/C/D-like domain-containing protein</fullName>
    </recommendedName>
</protein>
<dbReference type="OrthoDB" id="3223943at2"/>
<evidence type="ECO:0000313" key="2">
    <source>
        <dbReference type="EMBL" id="PLS28810.1"/>
    </source>
</evidence>
<comment type="caution">
    <text evidence="2">The sequence shown here is derived from an EMBL/GenBank/DDBJ whole genome shotgun (WGS) entry which is preliminary data.</text>
</comment>
<feature type="transmembrane region" description="Helical" evidence="1">
    <location>
        <begin position="505"/>
        <end position="525"/>
    </location>
</feature>